<dbReference type="InterPro" id="IPR007428">
    <property type="entry name" value="MlaA"/>
</dbReference>
<dbReference type="RefSeq" id="WP_078218466.1">
    <property type="nucleotide sequence ID" value="NZ_MUXZ01000017.1"/>
</dbReference>
<organism evidence="4 5">
    <name type="scientific">Canicola haemoglobinophilus</name>
    <dbReference type="NCBI Taxonomy" id="733"/>
    <lineage>
        <taxon>Bacteria</taxon>
        <taxon>Pseudomonadati</taxon>
        <taxon>Pseudomonadota</taxon>
        <taxon>Gammaproteobacteria</taxon>
        <taxon>Pasteurellales</taxon>
        <taxon>Pasteurellaceae</taxon>
        <taxon>Canicola</taxon>
    </lineage>
</organism>
<evidence type="ECO:0000256" key="3">
    <source>
        <dbReference type="SAM" id="SignalP"/>
    </source>
</evidence>
<evidence type="ECO:0000256" key="1">
    <source>
        <dbReference type="ARBA" id="ARBA00010634"/>
    </source>
</evidence>
<dbReference type="Proteomes" id="UP000254329">
    <property type="component" value="Unassembled WGS sequence"/>
</dbReference>
<accession>A0A1V4B0W9</accession>
<dbReference type="STRING" id="733.B0186_06005"/>
<feature type="signal peptide" evidence="3">
    <location>
        <begin position="1"/>
        <end position="24"/>
    </location>
</feature>
<dbReference type="EMBL" id="UGHF01000001">
    <property type="protein sequence ID" value="STO59426.1"/>
    <property type="molecule type" value="Genomic_DNA"/>
</dbReference>
<dbReference type="PANTHER" id="PTHR30035:SF3">
    <property type="entry name" value="INTERMEMBRANE PHOSPHOLIPID TRANSPORT SYSTEM LIPOPROTEIN MLAA"/>
    <property type="match status" value="1"/>
</dbReference>
<keyword evidence="5" id="KW-1185">Reference proteome</keyword>
<sequence>MKRAKKSKLIITALSAMLLLSACATIDEQTGERKDPLEGFNRAMWDFNYKVADPYVLKPMAKGWKEYVPQPVKKGLTNVANNLDEPASMVNRLLQGEFKKAMVHFNRFWINSIFGLGGLIDWASYSEPLKIENQHRFGDTLGTYGVETGSYVMLPLYGPATPRQDIGNLVDTTYPMLSLLGPWALLKSGIQSLDSRANLLGKETLLEQSKDPYVTFREGYLQHLDYHTHDGKIKRTTEEEFSKEDLKDID</sequence>
<feature type="chain" id="PRO_5030036257" evidence="3">
    <location>
        <begin position="25"/>
        <end position="250"/>
    </location>
</feature>
<dbReference type="Pfam" id="PF04333">
    <property type="entry name" value="MlaA"/>
    <property type="match status" value="1"/>
</dbReference>
<reference evidence="4 5" key="1">
    <citation type="submission" date="2018-06" db="EMBL/GenBank/DDBJ databases">
        <authorList>
            <consortium name="Pathogen Informatics"/>
            <person name="Doyle S."/>
        </authorList>
    </citation>
    <scope>NUCLEOTIDE SEQUENCE [LARGE SCALE GENOMIC DNA]</scope>
    <source>
        <strain evidence="4 5">NCTC1659</strain>
    </source>
</reference>
<evidence type="ECO:0000313" key="4">
    <source>
        <dbReference type="EMBL" id="STO59426.1"/>
    </source>
</evidence>
<dbReference type="GO" id="GO:0016020">
    <property type="term" value="C:membrane"/>
    <property type="evidence" value="ECO:0007669"/>
    <property type="project" value="InterPro"/>
</dbReference>
<comment type="similarity">
    <text evidence="1">Belongs to the MlaA family.</text>
</comment>
<evidence type="ECO:0000313" key="5">
    <source>
        <dbReference type="Proteomes" id="UP000254329"/>
    </source>
</evidence>
<proteinExistence type="inferred from homology"/>
<dbReference type="PRINTS" id="PR01805">
    <property type="entry name" value="VACJLIPOPROT"/>
</dbReference>
<name>A0A1V4B0W9_9PAST</name>
<dbReference type="AlphaFoldDB" id="A0A1V4B0W9"/>
<keyword evidence="2 3" id="KW-0732">Signal</keyword>
<evidence type="ECO:0000256" key="2">
    <source>
        <dbReference type="ARBA" id="ARBA00022729"/>
    </source>
</evidence>
<gene>
    <name evidence="4" type="primary">vacJ</name>
    <name evidence="4" type="ORF">NCTC1659_00675</name>
</gene>
<dbReference type="GO" id="GO:0120010">
    <property type="term" value="P:intermembrane phospholipid transfer"/>
    <property type="evidence" value="ECO:0007669"/>
    <property type="project" value="TreeGrafter"/>
</dbReference>
<protein>
    <submittedName>
        <fullName evidence="4">VacJ lipoprotein</fullName>
    </submittedName>
</protein>
<dbReference type="PROSITE" id="PS51257">
    <property type="entry name" value="PROKAR_LIPOPROTEIN"/>
    <property type="match status" value="1"/>
</dbReference>
<dbReference type="PANTHER" id="PTHR30035">
    <property type="entry name" value="LIPOPROTEIN VACJ-RELATED"/>
    <property type="match status" value="1"/>
</dbReference>
<keyword evidence="4" id="KW-0449">Lipoprotein</keyword>